<protein>
    <submittedName>
        <fullName evidence="5">Unannotated protein</fullName>
    </submittedName>
</protein>
<keyword evidence="2" id="KW-0238">DNA-binding</keyword>
<dbReference type="PRINTS" id="PR00038">
    <property type="entry name" value="HTHLUXR"/>
</dbReference>
<dbReference type="GO" id="GO:0006355">
    <property type="term" value="P:regulation of DNA-templated transcription"/>
    <property type="evidence" value="ECO:0007669"/>
    <property type="project" value="InterPro"/>
</dbReference>
<dbReference type="CDD" id="cd17535">
    <property type="entry name" value="REC_NarL-like"/>
    <property type="match status" value="1"/>
</dbReference>
<dbReference type="SUPFAM" id="SSF46894">
    <property type="entry name" value="C-terminal effector domain of the bipartite response regulators"/>
    <property type="match status" value="1"/>
</dbReference>
<organism evidence="5">
    <name type="scientific">freshwater metagenome</name>
    <dbReference type="NCBI Taxonomy" id="449393"/>
    <lineage>
        <taxon>unclassified sequences</taxon>
        <taxon>metagenomes</taxon>
        <taxon>ecological metagenomes</taxon>
    </lineage>
</organism>
<dbReference type="CDD" id="cd06170">
    <property type="entry name" value="LuxR_C_like"/>
    <property type="match status" value="1"/>
</dbReference>
<reference evidence="5" key="1">
    <citation type="submission" date="2020-05" db="EMBL/GenBank/DDBJ databases">
        <authorList>
            <person name="Chiriac C."/>
            <person name="Salcher M."/>
            <person name="Ghai R."/>
            <person name="Kavagutti S V."/>
        </authorList>
    </citation>
    <scope>NUCLEOTIDE SEQUENCE</scope>
</reference>
<dbReference type="PANTHER" id="PTHR43214">
    <property type="entry name" value="TWO-COMPONENT RESPONSE REGULATOR"/>
    <property type="match status" value="1"/>
</dbReference>
<dbReference type="GO" id="GO:0000160">
    <property type="term" value="P:phosphorelay signal transduction system"/>
    <property type="evidence" value="ECO:0007669"/>
    <property type="project" value="InterPro"/>
</dbReference>
<feature type="domain" description="HTH luxR-type" evidence="3">
    <location>
        <begin position="133"/>
        <end position="198"/>
    </location>
</feature>
<dbReference type="InterPro" id="IPR058245">
    <property type="entry name" value="NreC/VraR/RcsB-like_REC"/>
</dbReference>
<name>A0A6J7UCP3_9ZZZZ</name>
<dbReference type="SUPFAM" id="SSF52172">
    <property type="entry name" value="CheY-like"/>
    <property type="match status" value="1"/>
</dbReference>
<keyword evidence="1" id="KW-0597">Phosphoprotein</keyword>
<accession>A0A6J7UCP3</accession>
<dbReference type="EMBL" id="CAFBQQ010000091">
    <property type="protein sequence ID" value="CAB5064234.1"/>
    <property type="molecule type" value="Genomic_DNA"/>
</dbReference>
<dbReference type="Pfam" id="PF00072">
    <property type="entry name" value="Response_reg"/>
    <property type="match status" value="1"/>
</dbReference>
<dbReference type="PROSITE" id="PS50110">
    <property type="entry name" value="RESPONSE_REGULATORY"/>
    <property type="match status" value="1"/>
</dbReference>
<feature type="domain" description="Response regulatory" evidence="4">
    <location>
        <begin position="2"/>
        <end position="117"/>
    </location>
</feature>
<dbReference type="InterPro" id="IPR000792">
    <property type="entry name" value="Tscrpt_reg_LuxR_C"/>
</dbReference>
<dbReference type="PROSITE" id="PS50043">
    <property type="entry name" value="HTH_LUXR_2"/>
    <property type="match status" value="1"/>
</dbReference>
<evidence type="ECO:0000256" key="1">
    <source>
        <dbReference type="ARBA" id="ARBA00022553"/>
    </source>
</evidence>
<dbReference type="InterPro" id="IPR011006">
    <property type="entry name" value="CheY-like_superfamily"/>
</dbReference>
<dbReference type="AlphaFoldDB" id="A0A6J7UCP3"/>
<dbReference type="InterPro" id="IPR016032">
    <property type="entry name" value="Sig_transdc_resp-reg_C-effctor"/>
</dbReference>
<dbReference type="SMART" id="SM00448">
    <property type="entry name" value="REC"/>
    <property type="match status" value="1"/>
</dbReference>
<dbReference type="InterPro" id="IPR001789">
    <property type="entry name" value="Sig_transdc_resp-reg_receiver"/>
</dbReference>
<dbReference type="PANTHER" id="PTHR43214:SF43">
    <property type="entry name" value="TWO-COMPONENT RESPONSE REGULATOR"/>
    <property type="match status" value="1"/>
</dbReference>
<evidence type="ECO:0000256" key="2">
    <source>
        <dbReference type="ARBA" id="ARBA00023125"/>
    </source>
</evidence>
<evidence type="ECO:0000259" key="3">
    <source>
        <dbReference type="PROSITE" id="PS50043"/>
    </source>
</evidence>
<dbReference type="GO" id="GO:0003677">
    <property type="term" value="F:DNA binding"/>
    <property type="evidence" value="ECO:0007669"/>
    <property type="project" value="UniProtKB-KW"/>
</dbReference>
<evidence type="ECO:0000259" key="4">
    <source>
        <dbReference type="PROSITE" id="PS50110"/>
    </source>
</evidence>
<dbReference type="InterPro" id="IPR039420">
    <property type="entry name" value="WalR-like"/>
</dbReference>
<dbReference type="InterPro" id="IPR036388">
    <property type="entry name" value="WH-like_DNA-bd_sf"/>
</dbReference>
<proteinExistence type="predicted"/>
<evidence type="ECO:0000313" key="5">
    <source>
        <dbReference type="EMBL" id="CAB5064234.1"/>
    </source>
</evidence>
<dbReference type="Gene3D" id="1.10.10.10">
    <property type="entry name" value="Winged helix-like DNA-binding domain superfamily/Winged helix DNA-binding domain"/>
    <property type="match status" value="1"/>
</dbReference>
<dbReference type="Pfam" id="PF00196">
    <property type="entry name" value="GerE"/>
    <property type="match status" value="1"/>
</dbReference>
<gene>
    <name evidence="5" type="ORF">UFOPK4358_00619</name>
</gene>
<dbReference type="SMART" id="SM00421">
    <property type="entry name" value="HTH_LUXR"/>
    <property type="match status" value="1"/>
</dbReference>
<sequence length="202" mass="21425">MKIAIIDDHSLIRSGVTAALANSNYEVVAEASSVEEGLAVINSYNPDICLIDINLGSGNGIDLIKKSLDNRGKSKFVILSMHDDLATLDLAKQAGASGYLTKGAPIEQLLEILDVVATDKGKFIKKGHFQKALENKDFGLTPRELEVLSLLPTGATAVALGGILFLTEATIKTHLASIYRKLGAANRAQAVSIGIENKLIAN</sequence>
<dbReference type="Gene3D" id="3.40.50.2300">
    <property type="match status" value="1"/>
</dbReference>